<reference evidence="2 3" key="1">
    <citation type="journal article" date="2021" name="Nat. Commun.">
        <title>Genetic determinants of endophytism in the Arabidopsis root mycobiome.</title>
        <authorList>
            <person name="Mesny F."/>
            <person name="Miyauchi S."/>
            <person name="Thiergart T."/>
            <person name="Pickel B."/>
            <person name="Atanasova L."/>
            <person name="Karlsson M."/>
            <person name="Huettel B."/>
            <person name="Barry K.W."/>
            <person name="Haridas S."/>
            <person name="Chen C."/>
            <person name="Bauer D."/>
            <person name="Andreopoulos W."/>
            <person name="Pangilinan J."/>
            <person name="LaButti K."/>
            <person name="Riley R."/>
            <person name="Lipzen A."/>
            <person name="Clum A."/>
            <person name="Drula E."/>
            <person name="Henrissat B."/>
            <person name="Kohler A."/>
            <person name="Grigoriev I.V."/>
            <person name="Martin F.M."/>
            <person name="Hacquard S."/>
        </authorList>
    </citation>
    <scope>NUCLEOTIDE SEQUENCE [LARGE SCALE GENOMIC DNA]</scope>
    <source>
        <strain evidence="2 3">MPI-SDFR-AT-0080</strain>
    </source>
</reference>
<dbReference type="EMBL" id="JAGTJR010000003">
    <property type="protein sequence ID" value="KAH7062210.1"/>
    <property type="molecule type" value="Genomic_DNA"/>
</dbReference>
<gene>
    <name evidence="2" type="ORF">B0J12DRAFT_230107</name>
</gene>
<feature type="chain" id="PRO_5045476744" description="Secreted protein" evidence="1">
    <location>
        <begin position="17"/>
        <end position="80"/>
    </location>
</feature>
<keyword evidence="3" id="KW-1185">Reference proteome</keyword>
<sequence length="80" mass="8477">MILSTFAVLIPRSCYAAFSGMVDGGSSNKHIALSHATERVERPTKGIFAGLRWQLSCITGTAGCALPCHAAASLRQTGRR</sequence>
<dbReference type="Proteomes" id="UP000774617">
    <property type="component" value="Unassembled WGS sequence"/>
</dbReference>
<feature type="signal peptide" evidence="1">
    <location>
        <begin position="1"/>
        <end position="16"/>
    </location>
</feature>
<evidence type="ECO:0000256" key="1">
    <source>
        <dbReference type="SAM" id="SignalP"/>
    </source>
</evidence>
<comment type="caution">
    <text evidence="2">The sequence shown here is derived from an EMBL/GenBank/DDBJ whole genome shotgun (WGS) entry which is preliminary data.</text>
</comment>
<proteinExistence type="predicted"/>
<organism evidence="2 3">
    <name type="scientific">Macrophomina phaseolina</name>
    <dbReference type="NCBI Taxonomy" id="35725"/>
    <lineage>
        <taxon>Eukaryota</taxon>
        <taxon>Fungi</taxon>
        <taxon>Dikarya</taxon>
        <taxon>Ascomycota</taxon>
        <taxon>Pezizomycotina</taxon>
        <taxon>Dothideomycetes</taxon>
        <taxon>Dothideomycetes incertae sedis</taxon>
        <taxon>Botryosphaeriales</taxon>
        <taxon>Botryosphaeriaceae</taxon>
        <taxon>Macrophomina</taxon>
    </lineage>
</organism>
<keyword evidence="1" id="KW-0732">Signal</keyword>
<evidence type="ECO:0000313" key="3">
    <source>
        <dbReference type="Proteomes" id="UP000774617"/>
    </source>
</evidence>
<evidence type="ECO:0000313" key="2">
    <source>
        <dbReference type="EMBL" id="KAH7062210.1"/>
    </source>
</evidence>
<protein>
    <recommendedName>
        <fullName evidence="4">Secreted protein</fullName>
    </recommendedName>
</protein>
<evidence type="ECO:0008006" key="4">
    <source>
        <dbReference type="Google" id="ProtNLM"/>
    </source>
</evidence>
<name>A0ABQ8GQL5_9PEZI</name>
<accession>A0ABQ8GQL5</accession>